<dbReference type="InterPro" id="IPR029044">
    <property type="entry name" value="Nucleotide-diphossugar_trans"/>
</dbReference>
<comment type="caution">
    <text evidence="1">The sequence shown here is derived from an EMBL/GenBank/DDBJ whole genome shotgun (WGS) entry which is preliminary data.</text>
</comment>
<dbReference type="eggNOG" id="COG0463">
    <property type="taxonomic scope" value="Bacteria"/>
</dbReference>
<dbReference type="Gene3D" id="3.90.550.10">
    <property type="entry name" value="Spore Coat Polysaccharide Biosynthesis Protein SpsA, Chain A"/>
    <property type="match status" value="1"/>
</dbReference>
<dbReference type="RefSeq" id="WP_035013552.1">
    <property type="nucleotide sequence ID" value="NZ_ARZY01000006.1"/>
</dbReference>
<keyword evidence="2" id="KW-1185">Reference proteome</keyword>
<keyword evidence="1" id="KW-0808">Transferase</keyword>
<name>W7QTL0_9ALTE</name>
<dbReference type="GO" id="GO:0016740">
    <property type="term" value="F:transferase activity"/>
    <property type="evidence" value="ECO:0007669"/>
    <property type="project" value="UniProtKB-KW"/>
</dbReference>
<protein>
    <submittedName>
        <fullName evidence="1">Glycosyltransferase</fullName>
    </submittedName>
</protein>
<dbReference type="EMBL" id="ARZY01000006">
    <property type="protein sequence ID" value="EWH11188.1"/>
    <property type="molecule type" value="Genomic_DNA"/>
</dbReference>
<dbReference type="CDD" id="cd00761">
    <property type="entry name" value="Glyco_tranf_GTA_type"/>
    <property type="match status" value="1"/>
</dbReference>
<sequence length="302" mass="35093">MIDTKTYPHSKYNKFFTQLFRLVIKHIVPVSFFRKPLPKKSERQAKTGKLTLEMVSHCWQYSNMLIYQLSSFVNHPPKELELTVTVFYSKEDTATKKTLDLFSTIDVPNVTWNWVASDKHQLFRRGIGRNKAALSTQADWIWFTDCDIIFHENCLDSLAKQLQGKTETLYFPKSIQVTDMLEENDPMLQANAEPQVVEIDTSSFRSHARSKAIGPYQIVHGDVARKIGYCDNIRIFQTESDRWRKTYEDTAFRWLVGTDGIAIDIDGVFQIRHIKKGRYAENSAMSDIRIATRKVQKKVVKE</sequence>
<organism evidence="1 2">
    <name type="scientific">Catenovulum agarivorans DS-2</name>
    <dbReference type="NCBI Taxonomy" id="1328313"/>
    <lineage>
        <taxon>Bacteria</taxon>
        <taxon>Pseudomonadati</taxon>
        <taxon>Pseudomonadota</taxon>
        <taxon>Gammaproteobacteria</taxon>
        <taxon>Alteromonadales</taxon>
        <taxon>Alteromonadaceae</taxon>
        <taxon>Catenovulum</taxon>
    </lineage>
</organism>
<evidence type="ECO:0000313" key="2">
    <source>
        <dbReference type="Proteomes" id="UP000019276"/>
    </source>
</evidence>
<reference evidence="1 2" key="1">
    <citation type="journal article" date="2014" name="Genome Announc.">
        <title>Draft Genome Sequence of the Agar-Degrading Bacterium Catenovulum sp. Strain DS-2, Isolated from Intestines of Haliotis diversicolor.</title>
        <authorList>
            <person name="Shan D."/>
            <person name="Li X."/>
            <person name="Gu Z."/>
            <person name="Wei G."/>
            <person name="Gao Z."/>
            <person name="Shao Z."/>
        </authorList>
    </citation>
    <scope>NUCLEOTIDE SEQUENCE [LARGE SCALE GENOMIC DNA]</scope>
    <source>
        <strain evidence="1 2">DS-2</strain>
    </source>
</reference>
<dbReference type="PATRIC" id="fig|1328313.3.peg.1033"/>
<proteinExistence type="predicted"/>
<gene>
    <name evidence="1" type="ORF">DS2_05005</name>
</gene>
<accession>W7QTL0</accession>
<dbReference type="SUPFAM" id="SSF53448">
    <property type="entry name" value="Nucleotide-diphospho-sugar transferases"/>
    <property type="match status" value="1"/>
</dbReference>
<dbReference type="AlphaFoldDB" id="W7QTL0"/>
<dbReference type="STRING" id="1328313.DS2_05005"/>
<dbReference type="Proteomes" id="UP000019276">
    <property type="component" value="Unassembled WGS sequence"/>
</dbReference>
<dbReference type="OrthoDB" id="5757975at2"/>
<evidence type="ECO:0000313" key="1">
    <source>
        <dbReference type="EMBL" id="EWH11188.1"/>
    </source>
</evidence>